<dbReference type="InterPro" id="IPR024607">
    <property type="entry name" value="Sulfatase_CS"/>
</dbReference>
<dbReference type="PANTHER" id="PTHR42693">
    <property type="entry name" value="ARYLSULFATASE FAMILY MEMBER"/>
    <property type="match status" value="1"/>
</dbReference>
<evidence type="ECO:0000256" key="2">
    <source>
        <dbReference type="ARBA" id="ARBA00022723"/>
    </source>
</evidence>
<evidence type="ECO:0000256" key="1">
    <source>
        <dbReference type="ARBA" id="ARBA00008779"/>
    </source>
</evidence>
<gene>
    <name evidence="6" type="ORF">GCM10009742_04480</name>
</gene>
<comment type="similarity">
    <text evidence="1">Belongs to the sulfatase family.</text>
</comment>
<dbReference type="Gene3D" id="3.40.720.10">
    <property type="entry name" value="Alkaline Phosphatase, subunit A"/>
    <property type="match status" value="1"/>
</dbReference>
<dbReference type="Proteomes" id="UP001500190">
    <property type="component" value="Unassembled WGS sequence"/>
</dbReference>
<sequence>MAAGRPNILLVMTDSSRRDTLSCYGAAHAVSPCLDRLAAEGARFEQAHTSAPVCTPARASLLTGTHTPVHGCVENGIARRPDLVTLPKLLGRAGYHTIMVGKTHFGGPAAFDDESVLGGEKGAEVEDDYARHLAAHGFGRASAHPNPIPPDLFCDAFLVDRTIEGISRHRTERLAQPFFAFCSLPSPHSPLDPPGEWAALFDGVDLPRLNYTPGEEDRRPAHLEQLVGRRGVEAEQQDGSLDLDAVDRQRRLYYGSAAYCDAQVGRLIGWLDANELRDDTLVVFTTDHGQQYYDHGFNDKHTFYDESWRIPLIMRLPGVIPAGSVRDWAMTTDLTATFAAVAGVDAPMLQGFNLLGPPARTCAASVLHRSLALATDEWKLEYYPEHATGRLFDRRTDPHEQHDIWAERVEVRRQLLEALLAWRADLTDVQYLQEHTHHGGPVAQRVAAQTARRTGLDAELRLSRRVRA</sequence>
<dbReference type="EMBL" id="BAAAND010000001">
    <property type="protein sequence ID" value="GAA1566259.1"/>
    <property type="molecule type" value="Genomic_DNA"/>
</dbReference>
<comment type="caution">
    <text evidence="6">The sequence shown here is derived from an EMBL/GenBank/DDBJ whole genome shotgun (WGS) entry which is preliminary data.</text>
</comment>
<protein>
    <submittedName>
        <fullName evidence="6">Sulfatase-like hydrolase/transferase</fullName>
    </submittedName>
</protein>
<accession>A0ABN2CZU9</accession>
<proteinExistence type="inferred from homology"/>
<keyword evidence="7" id="KW-1185">Reference proteome</keyword>
<dbReference type="RefSeq" id="WP_344187636.1">
    <property type="nucleotide sequence ID" value="NZ_BAAAND010000001.1"/>
</dbReference>
<evidence type="ECO:0000313" key="7">
    <source>
        <dbReference type="Proteomes" id="UP001500190"/>
    </source>
</evidence>
<keyword evidence="3" id="KW-0378">Hydrolase</keyword>
<evidence type="ECO:0000256" key="3">
    <source>
        <dbReference type="ARBA" id="ARBA00022801"/>
    </source>
</evidence>
<keyword evidence="4" id="KW-0106">Calcium</keyword>
<dbReference type="InterPro" id="IPR017850">
    <property type="entry name" value="Alkaline_phosphatase_core_sf"/>
</dbReference>
<dbReference type="Pfam" id="PF00884">
    <property type="entry name" value="Sulfatase"/>
    <property type="match status" value="1"/>
</dbReference>
<keyword evidence="2" id="KW-0479">Metal-binding</keyword>
<dbReference type="PANTHER" id="PTHR42693:SF53">
    <property type="entry name" value="ENDO-4-O-SULFATASE"/>
    <property type="match status" value="1"/>
</dbReference>
<evidence type="ECO:0000259" key="5">
    <source>
        <dbReference type="Pfam" id="PF00884"/>
    </source>
</evidence>
<reference evidence="6 7" key="1">
    <citation type="journal article" date="2019" name="Int. J. Syst. Evol. Microbiol.">
        <title>The Global Catalogue of Microorganisms (GCM) 10K type strain sequencing project: providing services to taxonomists for standard genome sequencing and annotation.</title>
        <authorList>
            <consortium name="The Broad Institute Genomics Platform"/>
            <consortium name="The Broad Institute Genome Sequencing Center for Infectious Disease"/>
            <person name="Wu L."/>
            <person name="Ma J."/>
        </authorList>
    </citation>
    <scope>NUCLEOTIDE SEQUENCE [LARGE SCALE GENOMIC DNA]</scope>
    <source>
        <strain evidence="6 7">JCM 14304</strain>
    </source>
</reference>
<evidence type="ECO:0000256" key="4">
    <source>
        <dbReference type="ARBA" id="ARBA00022837"/>
    </source>
</evidence>
<feature type="domain" description="Sulfatase N-terminal" evidence="5">
    <location>
        <begin position="6"/>
        <end position="344"/>
    </location>
</feature>
<organism evidence="6 7">
    <name type="scientific">Kribbella karoonensis</name>
    <dbReference type="NCBI Taxonomy" id="324851"/>
    <lineage>
        <taxon>Bacteria</taxon>
        <taxon>Bacillati</taxon>
        <taxon>Actinomycetota</taxon>
        <taxon>Actinomycetes</taxon>
        <taxon>Propionibacteriales</taxon>
        <taxon>Kribbellaceae</taxon>
        <taxon>Kribbella</taxon>
    </lineage>
</organism>
<name>A0ABN2CZU9_9ACTN</name>
<evidence type="ECO:0000313" key="6">
    <source>
        <dbReference type="EMBL" id="GAA1566259.1"/>
    </source>
</evidence>
<dbReference type="PROSITE" id="PS00523">
    <property type="entry name" value="SULFATASE_1"/>
    <property type="match status" value="1"/>
</dbReference>
<dbReference type="InterPro" id="IPR000917">
    <property type="entry name" value="Sulfatase_N"/>
</dbReference>
<dbReference type="SUPFAM" id="SSF53649">
    <property type="entry name" value="Alkaline phosphatase-like"/>
    <property type="match status" value="1"/>
</dbReference>
<dbReference type="InterPro" id="IPR050738">
    <property type="entry name" value="Sulfatase"/>
</dbReference>